<dbReference type="InterPro" id="IPR020103">
    <property type="entry name" value="PsdUridine_synth_cat_dom_sf"/>
</dbReference>
<evidence type="ECO:0000313" key="7">
    <source>
        <dbReference type="EMBL" id="GGJ30759.1"/>
    </source>
</evidence>
<dbReference type="Gene3D" id="3.30.2350.20">
    <property type="entry name" value="TruD, catalytic domain"/>
    <property type="match status" value="1"/>
</dbReference>
<dbReference type="HAMAP" id="MF_01082">
    <property type="entry name" value="TruD"/>
    <property type="match status" value="1"/>
</dbReference>
<comment type="function">
    <text evidence="4">Responsible for synthesis of pseudouridine from uracil-13 in transfer RNAs.</text>
</comment>
<dbReference type="InterPro" id="IPR050170">
    <property type="entry name" value="TruD_pseudoU_synthase"/>
</dbReference>
<keyword evidence="8" id="KW-1185">Reference proteome</keyword>
<dbReference type="PANTHER" id="PTHR47811:SF1">
    <property type="entry name" value="TRNA PSEUDOURIDINE SYNTHASE D"/>
    <property type="match status" value="1"/>
</dbReference>
<evidence type="ECO:0000256" key="4">
    <source>
        <dbReference type="HAMAP-Rule" id="MF_01082"/>
    </source>
</evidence>
<proteinExistence type="inferred from homology"/>
<organism evidence="7 8">
    <name type="scientific">Deinococcus roseus</name>
    <dbReference type="NCBI Taxonomy" id="392414"/>
    <lineage>
        <taxon>Bacteria</taxon>
        <taxon>Thermotogati</taxon>
        <taxon>Deinococcota</taxon>
        <taxon>Deinococci</taxon>
        <taxon>Deinococcales</taxon>
        <taxon>Deinococcaceae</taxon>
        <taxon>Deinococcus</taxon>
    </lineage>
</organism>
<evidence type="ECO:0000256" key="3">
    <source>
        <dbReference type="ARBA" id="ARBA00023235"/>
    </source>
</evidence>
<sequence>MSLLFNWDDLAYVTGHLDGTGGRIRSEVADFQVDEVPAYPFSGEGEFLYLHIEKIGQNSNHVVKMLGETLGVRFDKVGVAGLKDRHAITTQWISLPARYERQIETLDLPGVRVLETTRHNNKLGIGHLKGNQFSVRVRDADPSKVQAILKALKPIGIPNYYGPQRFGLQGKNAEMGLDIARRNFKGKASTPVRRFLISSVQSLVFNGFLSRRIERGIYDGLILGDMAKKHDTGGVFLVESLEESPRAQRGEVSATGTLLGRKIKPLTLDAGLLEQEVLTELGLSMDDFRSRLGDRRITRLFTDIDFEPTEDGYWLRFFLPKGAFATSVLREVMKVSVDTPEDEDAENSESGTGASPDSDVSE</sequence>
<dbReference type="EMBL" id="BMOD01000004">
    <property type="protein sequence ID" value="GGJ30759.1"/>
    <property type="molecule type" value="Genomic_DNA"/>
</dbReference>
<evidence type="ECO:0000259" key="6">
    <source>
        <dbReference type="PROSITE" id="PS50984"/>
    </source>
</evidence>
<dbReference type="InterPro" id="IPR011760">
    <property type="entry name" value="PsdUridine_synth_TruD_insert"/>
</dbReference>
<dbReference type="PROSITE" id="PS01268">
    <property type="entry name" value="UPF0024"/>
    <property type="match status" value="1"/>
</dbReference>
<dbReference type="InterPro" id="IPR043165">
    <property type="entry name" value="TruD_insert_sf"/>
</dbReference>
<dbReference type="Gene3D" id="3.30.2340.10">
    <property type="entry name" value="TruD, insertion domain"/>
    <property type="match status" value="1"/>
</dbReference>
<dbReference type="Pfam" id="PF01142">
    <property type="entry name" value="TruD"/>
    <property type="match status" value="2"/>
</dbReference>
<feature type="region of interest" description="Disordered" evidence="5">
    <location>
        <begin position="337"/>
        <end position="362"/>
    </location>
</feature>
<comment type="similarity">
    <text evidence="1 4">Belongs to the pseudouridine synthase TruD family.</text>
</comment>
<dbReference type="PANTHER" id="PTHR47811">
    <property type="entry name" value="TRNA PSEUDOURIDINE SYNTHASE D"/>
    <property type="match status" value="1"/>
</dbReference>
<feature type="active site" description="Nucleophile" evidence="4">
    <location>
        <position position="84"/>
    </location>
</feature>
<dbReference type="RefSeq" id="WP_189002154.1">
    <property type="nucleotide sequence ID" value="NZ_BMOD01000004.1"/>
</dbReference>
<evidence type="ECO:0000256" key="2">
    <source>
        <dbReference type="ARBA" id="ARBA00022694"/>
    </source>
</evidence>
<keyword evidence="2 4" id="KW-0819">tRNA processing</keyword>
<evidence type="ECO:0000256" key="5">
    <source>
        <dbReference type="SAM" id="MobiDB-lite"/>
    </source>
</evidence>
<dbReference type="EC" id="5.4.99.27" evidence="4"/>
<dbReference type="PROSITE" id="PS50984">
    <property type="entry name" value="TRUD"/>
    <property type="match status" value="1"/>
</dbReference>
<name>A0ABQ2D024_9DEIO</name>
<comment type="caution">
    <text evidence="7">The sequence shown here is derived from an EMBL/GenBank/DDBJ whole genome shotgun (WGS) entry which is preliminary data.</text>
</comment>
<dbReference type="SUPFAM" id="SSF55120">
    <property type="entry name" value="Pseudouridine synthase"/>
    <property type="match status" value="1"/>
</dbReference>
<dbReference type="InterPro" id="IPR001656">
    <property type="entry name" value="PsdUridine_synth_TruD"/>
</dbReference>
<dbReference type="InterPro" id="IPR042214">
    <property type="entry name" value="TruD_catalytic"/>
</dbReference>
<evidence type="ECO:0000313" key="8">
    <source>
        <dbReference type="Proteomes" id="UP000632222"/>
    </source>
</evidence>
<accession>A0ABQ2D024</accession>
<protein>
    <recommendedName>
        <fullName evidence="4">tRNA pseudouridine synthase D</fullName>
        <ecNumber evidence="4">5.4.99.27</ecNumber>
    </recommendedName>
    <alternativeName>
        <fullName evidence="4">tRNA pseudouridine(13) synthase</fullName>
    </alternativeName>
    <alternativeName>
        <fullName evidence="4">tRNA pseudouridylate synthase D</fullName>
    </alternativeName>
    <alternativeName>
        <fullName evidence="4">tRNA-uridine isomerase D</fullName>
    </alternativeName>
</protein>
<reference evidence="8" key="1">
    <citation type="journal article" date="2019" name="Int. J. Syst. Evol. Microbiol.">
        <title>The Global Catalogue of Microorganisms (GCM) 10K type strain sequencing project: providing services to taxonomists for standard genome sequencing and annotation.</title>
        <authorList>
            <consortium name="The Broad Institute Genomics Platform"/>
            <consortium name="The Broad Institute Genome Sequencing Center for Infectious Disease"/>
            <person name="Wu L."/>
            <person name="Ma J."/>
        </authorList>
    </citation>
    <scope>NUCLEOTIDE SEQUENCE [LARGE SCALE GENOMIC DNA]</scope>
    <source>
        <strain evidence="8">JCM 14370</strain>
    </source>
</reference>
<keyword evidence="3 4" id="KW-0413">Isomerase</keyword>
<feature type="domain" description="TRUD" evidence="6">
    <location>
        <begin position="156"/>
        <end position="307"/>
    </location>
</feature>
<dbReference type="InterPro" id="IPR020119">
    <property type="entry name" value="PsdUridine_synth_TruD_CS"/>
</dbReference>
<evidence type="ECO:0000256" key="1">
    <source>
        <dbReference type="ARBA" id="ARBA00007953"/>
    </source>
</evidence>
<gene>
    <name evidence="4 7" type="primary">truD</name>
    <name evidence="7" type="ORF">GCM10008938_16000</name>
</gene>
<comment type="catalytic activity">
    <reaction evidence="4">
        <text>uridine(13) in tRNA = pseudouridine(13) in tRNA</text>
        <dbReference type="Rhea" id="RHEA:42540"/>
        <dbReference type="Rhea" id="RHEA-COMP:10105"/>
        <dbReference type="Rhea" id="RHEA-COMP:10106"/>
        <dbReference type="ChEBI" id="CHEBI:65314"/>
        <dbReference type="ChEBI" id="CHEBI:65315"/>
        <dbReference type="EC" id="5.4.99.27"/>
    </reaction>
</comment>
<dbReference type="Proteomes" id="UP000632222">
    <property type="component" value="Unassembled WGS sequence"/>
</dbReference>